<evidence type="ECO:0000256" key="3">
    <source>
        <dbReference type="RuleBase" id="RU000454"/>
    </source>
</evidence>
<keyword evidence="4" id="KW-0732">Signal</keyword>
<dbReference type="PANTHER" id="PTHR47966">
    <property type="entry name" value="BETA-SITE APP-CLEAVING ENZYME, ISOFORM A-RELATED"/>
    <property type="match status" value="1"/>
</dbReference>
<dbReference type="InterPro" id="IPR033121">
    <property type="entry name" value="PEPTIDASE_A1"/>
</dbReference>
<dbReference type="InterPro" id="IPR001461">
    <property type="entry name" value="Aspartic_peptidase_A1"/>
</dbReference>
<evidence type="ECO:0000313" key="6">
    <source>
        <dbReference type="EMBL" id="CAL1706581.1"/>
    </source>
</evidence>
<organism evidence="6 7">
    <name type="scientific">Somion occarium</name>
    <dbReference type="NCBI Taxonomy" id="3059160"/>
    <lineage>
        <taxon>Eukaryota</taxon>
        <taxon>Fungi</taxon>
        <taxon>Dikarya</taxon>
        <taxon>Basidiomycota</taxon>
        <taxon>Agaricomycotina</taxon>
        <taxon>Agaricomycetes</taxon>
        <taxon>Polyporales</taxon>
        <taxon>Cerrenaceae</taxon>
        <taxon>Somion</taxon>
    </lineage>
</organism>
<feature type="chain" id="PRO_5045512225" description="Peptidase A1 domain-containing protein" evidence="4">
    <location>
        <begin position="16"/>
        <end position="462"/>
    </location>
</feature>
<dbReference type="SUPFAM" id="SSF50630">
    <property type="entry name" value="Acid proteases"/>
    <property type="match status" value="1"/>
</dbReference>
<evidence type="ECO:0000313" key="7">
    <source>
        <dbReference type="Proteomes" id="UP001497453"/>
    </source>
</evidence>
<dbReference type="Pfam" id="PF00026">
    <property type="entry name" value="Asp"/>
    <property type="match status" value="1"/>
</dbReference>
<keyword evidence="3" id="KW-0378">Hydrolase</keyword>
<proteinExistence type="inferred from homology"/>
<evidence type="ECO:0000256" key="2">
    <source>
        <dbReference type="ARBA" id="ARBA00022750"/>
    </source>
</evidence>
<evidence type="ECO:0000256" key="1">
    <source>
        <dbReference type="ARBA" id="ARBA00007447"/>
    </source>
</evidence>
<evidence type="ECO:0000256" key="4">
    <source>
        <dbReference type="SAM" id="SignalP"/>
    </source>
</evidence>
<dbReference type="PROSITE" id="PS51767">
    <property type="entry name" value="PEPTIDASE_A1"/>
    <property type="match status" value="1"/>
</dbReference>
<name>A0ABP1DFG2_9APHY</name>
<dbReference type="InterPro" id="IPR001969">
    <property type="entry name" value="Aspartic_peptidase_AS"/>
</dbReference>
<dbReference type="Proteomes" id="UP001497453">
    <property type="component" value="Chromosome 4"/>
</dbReference>
<dbReference type="InterPro" id="IPR034164">
    <property type="entry name" value="Pepsin-like_dom"/>
</dbReference>
<dbReference type="PRINTS" id="PR00792">
    <property type="entry name" value="PEPSIN"/>
</dbReference>
<reference evidence="7" key="1">
    <citation type="submission" date="2024-04" db="EMBL/GenBank/DDBJ databases">
        <authorList>
            <person name="Shaw F."/>
            <person name="Minotto A."/>
        </authorList>
    </citation>
    <scope>NUCLEOTIDE SEQUENCE [LARGE SCALE GENOMIC DNA]</scope>
</reference>
<comment type="similarity">
    <text evidence="1 3">Belongs to the peptidase A1 family.</text>
</comment>
<dbReference type="InterPro" id="IPR021109">
    <property type="entry name" value="Peptidase_aspartic_dom_sf"/>
</dbReference>
<keyword evidence="2 3" id="KW-0064">Aspartyl protease</keyword>
<dbReference type="PANTHER" id="PTHR47966:SF51">
    <property type="entry name" value="BETA-SITE APP-CLEAVING ENZYME, ISOFORM A-RELATED"/>
    <property type="match status" value="1"/>
</dbReference>
<protein>
    <recommendedName>
        <fullName evidence="5">Peptidase A1 domain-containing protein</fullName>
    </recommendedName>
</protein>
<feature type="domain" description="Peptidase A1" evidence="5">
    <location>
        <begin position="148"/>
        <end position="456"/>
    </location>
</feature>
<sequence length="462" mass="49940">MIHLALFAFVLGVCSHPLEDHGSSSPGGIPVKLSVKRIVARADNLTSNVVDAGSAKWEAQRVLNKYALASQFLQGIGLNPNAHPETGYPIFNDTAAWLNYTSSHGPTRNVTRLLSTDAVDDSTLTPGIPGLTTMPMTDYNAAGYDMLYYGPLQFGTPGQALTVDVDTGSADLWVPSNCGTCTLPQYKTKSSSTYKSTGHKFTANYGIGQAGGKIVHDVVSMKTLRVQNQAFGAVNYESDNFYEYPNSGLMGLAFGVISTIGQPTFFENILKSQQLEFALFGIHLTRNQVDGSEVCFGCIDFTKTADRVAWFPLKSKTYWTIAMDGIASDADHFHSAELIAAIDTGTSMVYLPDDVTTNFYAMIPDSRSAEMEYGAGYYVFPCSAKLSISLSFSGQKFEIRTDDFNMGPILNNGEECLGGIVSLGDGFPSNLAIIGDIFLKSWYSVYDYTGARVGLAPSVNNT</sequence>
<keyword evidence="3" id="KW-0645">Protease</keyword>
<evidence type="ECO:0000259" key="5">
    <source>
        <dbReference type="PROSITE" id="PS51767"/>
    </source>
</evidence>
<gene>
    <name evidence="6" type="ORF">GFSPODELE1_LOCUS5941</name>
</gene>
<keyword evidence="7" id="KW-1185">Reference proteome</keyword>
<dbReference type="Gene3D" id="2.40.70.10">
    <property type="entry name" value="Acid Proteases"/>
    <property type="match status" value="2"/>
</dbReference>
<dbReference type="CDD" id="cd05471">
    <property type="entry name" value="pepsin_like"/>
    <property type="match status" value="1"/>
</dbReference>
<feature type="signal peptide" evidence="4">
    <location>
        <begin position="1"/>
        <end position="15"/>
    </location>
</feature>
<dbReference type="EMBL" id="OZ037947">
    <property type="protein sequence ID" value="CAL1706581.1"/>
    <property type="molecule type" value="Genomic_DNA"/>
</dbReference>
<accession>A0ABP1DFG2</accession>
<dbReference type="PROSITE" id="PS00141">
    <property type="entry name" value="ASP_PROTEASE"/>
    <property type="match status" value="1"/>
</dbReference>